<evidence type="ECO:0000313" key="2">
    <source>
        <dbReference type="EMBL" id="CAG6657860.1"/>
    </source>
</evidence>
<dbReference type="EMBL" id="HBUF01189930">
    <property type="protein sequence ID" value="CAG6657860.1"/>
    <property type="molecule type" value="Transcribed_RNA"/>
</dbReference>
<accession>A0A8D8WH08</accession>
<dbReference type="EMBL" id="HBUF01588647">
    <property type="protein sequence ID" value="CAG6772611.1"/>
    <property type="molecule type" value="Transcribed_RNA"/>
</dbReference>
<proteinExistence type="predicted"/>
<protein>
    <submittedName>
        <fullName evidence="2">Uncharacterized protein</fullName>
    </submittedName>
</protein>
<evidence type="ECO:0000256" key="1">
    <source>
        <dbReference type="SAM" id="MobiDB-lite"/>
    </source>
</evidence>
<organism evidence="2">
    <name type="scientific">Cacopsylla melanoneura</name>
    <dbReference type="NCBI Taxonomy" id="428564"/>
    <lineage>
        <taxon>Eukaryota</taxon>
        <taxon>Metazoa</taxon>
        <taxon>Ecdysozoa</taxon>
        <taxon>Arthropoda</taxon>
        <taxon>Hexapoda</taxon>
        <taxon>Insecta</taxon>
        <taxon>Pterygota</taxon>
        <taxon>Neoptera</taxon>
        <taxon>Paraneoptera</taxon>
        <taxon>Hemiptera</taxon>
        <taxon>Sternorrhyncha</taxon>
        <taxon>Psylloidea</taxon>
        <taxon>Psyllidae</taxon>
        <taxon>Psyllinae</taxon>
        <taxon>Cacopsylla</taxon>
    </lineage>
</organism>
<dbReference type="EMBL" id="HBUF01073211">
    <property type="protein sequence ID" value="CAG6630314.1"/>
    <property type="molecule type" value="Transcribed_RNA"/>
</dbReference>
<dbReference type="EMBL" id="HBUF01588648">
    <property type="protein sequence ID" value="CAG6772612.1"/>
    <property type="molecule type" value="Transcribed_RNA"/>
</dbReference>
<reference evidence="2" key="1">
    <citation type="submission" date="2021-05" db="EMBL/GenBank/DDBJ databases">
        <authorList>
            <person name="Alioto T."/>
            <person name="Alioto T."/>
            <person name="Gomez Garrido J."/>
        </authorList>
    </citation>
    <scope>NUCLEOTIDE SEQUENCE</scope>
</reference>
<feature type="region of interest" description="Disordered" evidence="1">
    <location>
        <begin position="1"/>
        <end position="28"/>
    </location>
</feature>
<sequence length="114" mass="12571">MPHNKSQAHIKTSSSRPHLASTDAADAPDASTIARTISPMHQMSVIVCFSLDELVVAMPWATLARVIVSHTWLGSCQSGSCVRSILITAREEMRIVLERINWMTARMRQVSLGL</sequence>
<dbReference type="EMBL" id="HBUF01189931">
    <property type="protein sequence ID" value="CAG6657861.1"/>
    <property type="molecule type" value="Transcribed_RNA"/>
</dbReference>
<dbReference type="EMBL" id="HBUF01073210">
    <property type="protein sequence ID" value="CAG6630313.1"/>
    <property type="molecule type" value="Transcribed_RNA"/>
</dbReference>
<dbReference type="AlphaFoldDB" id="A0A8D8WH08"/>
<feature type="compositionally biased region" description="Polar residues" evidence="1">
    <location>
        <begin position="1"/>
        <end position="16"/>
    </location>
</feature>
<name>A0A8D8WH08_9HEMI</name>